<dbReference type="PROSITE" id="PS50059">
    <property type="entry name" value="FKBP_PPIASE"/>
    <property type="match status" value="2"/>
</dbReference>
<dbReference type="Gene3D" id="3.10.50.40">
    <property type="match status" value="2"/>
</dbReference>
<dbReference type="PROSITE" id="PS51257">
    <property type="entry name" value="PROKAR_LIPOPROTEIN"/>
    <property type="match status" value="1"/>
</dbReference>
<evidence type="ECO:0000259" key="8">
    <source>
        <dbReference type="PROSITE" id="PS50059"/>
    </source>
</evidence>
<feature type="signal peptide" evidence="7">
    <location>
        <begin position="1"/>
        <end position="23"/>
    </location>
</feature>
<dbReference type="OrthoDB" id="25996at2"/>
<gene>
    <name evidence="9" type="ORF">A4Z71_03945</name>
</gene>
<organism evidence="9 10">
    <name type="scientific">Candidatus Rhodoluna planktonica</name>
    <dbReference type="NCBI Taxonomy" id="535712"/>
    <lineage>
        <taxon>Bacteria</taxon>
        <taxon>Bacillati</taxon>
        <taxon>Actinomycetota</taxon>
        <taxon>Actinomycetes</taxon>
        <taxon>Micrococcales</taxon>
        <taxon>Microbacteriaceae</taxon>
        <taxon>Luna cluster</taxon>
        <taxon>Luna-1 subcluster</taxon>
        <taxon>Rhodoluna</taxon>
    </lineage>
</organism>
<feature type="domain" description="PPIase FKBP-type" evidence="8">
    <location>
        <begin position="88"/>
        <end position="178"/>
    </location>
</feature>
<proteinExistence type="inferred from homology"/>
<keyword evidence="10" id="KW-1185">Reference proteome</keyword>
<evidence type="ECO:0000256" key="3">
    <source>
        <dbReference type="ARBA" id="ARBA00013194"/>
    </source>
</evidence>
<comment type="catalytic activity">
    <reaction evidence="1 6">
        <text>[protein]-peptidylproline (omega=180) = [protein]-peptidylproline (omega=0)</text>
        <dbReference type="Rhea" id="RHEA:16237"/>
        <dbReference type="Rhea" id="RHEA-COMP:10747"/>
        <dbReference type="Rhea" id="RHEA-COMP:10748"/>
        <dbReference type="ChEBI" id="CHEBI:83833"/>
        <dbReference type="ChEBI" id="CHEBI:83834"/>
        <dbReference type="EC" id="5.2.1.8"/>
    </reaction>
</comment>
<dbReference type="PANTHER" id="PTHR43811">
    <property type="entry name" value="FKBP-TYPE PEPTIDYL-PROLYL CIS-TRANS ISOMERASE FKPA"/>
    <property type="match status" value="1"/>
</dbReference>
<comment type="similarity">
    <text evidence="2">Belongs to the FKBP-type PPIase family.</text>
</comment>
<feature type="chain" id="PRO_5009111864" description="peptidylprolyl isomerase" evidence="7">
    <location>
        <begin position="24"/>
        <end position="322"/>
    </location>
</feature>
<evidence type="ECO:0000256" key="6">
    <source>
        <dbReference type="PROSITE-ProRule" id="PRU00277"/>
    </source>
</evidence>
<dbReference type="AlphaFoldDB" id="A0A1D9DZA8"/>
<keyword evidence="4 6" id="KW-0697">Rotamase</keyword>
<dbReference type="PANTHER" id="PTHR43811:SF19">
    <property type="entry name" value="39 KDA FK506-BINDING NUCLEAR PROTEIN"/>
    <property type="match status" value="1"/>
</dbReference>
<dbReference type="InterPro" id="IPR001179">
    <property type="entry name" value="PPIase_FKBP_dom"/>
</dbReference>
<evidence type="ECO:0000256" key="5">
    <source>
        <dbReference type="ARBA" id="ARBA00023235"/>
    </source>
</evidence>
<dbReference type="STRING" id="535712.A4Z71_03945"/>
<dbReference type="InterPro" id="IPR046357">
    <property type="entry name" value="PPIase_dom_sf"/>
</dbReference>
<evidence type="ECO:0000313" key="10">
    <source>
        <dbReference type="Proteomes" id="UP000243784"/>
    </source>
</evidence>
<evidence type="ECO:0000256" key="1">
    <source>
        <dbReference type="ARBA" id="ARBA00000971"/>
    </source>
</evidence>
<evidence type="ECO:0000313" key="9">
    <source>
        <dbReference type="EMBL" id="AOY56131.1"/>
    </source>
</evidence>
<keyword evidence="7" id="KW-0732">Signal</keyword>
<keyword evidence="5 6" id="KW-0413">Isomerase</keyword>
<evidence type="ECO:0000256" key="7">
    <source>
        <dbReference type="SAM" id="SignalP"/>
    </source>
</evidence>
<protein>
    <recommendedName>
        <fullName evidence="3 6">peptidylprolyl isomerase</fullName>
        <ecNumber evidence="3 6">5.2.1.8</ecNumber>
    </recommendedName>
</protein>
<dbReference type="Pfam" id="PF00254">
    <property type="entry name" value="FKBP_C"/>
    <property type="match status" value="1"/>
</dbReference>
<evidence type="ECO:0000256" key="2">
    <source>
        <dbReference type="ARBA" id="ARBA00006577"/>
    </source>
</evidence>
<name>A0A1D9DZA8_9MICO</name>
<feature type="domain" description="PPIase FKBP-type" evidence="8">
    <location>
        <begin position="233"/>
        <end position="321"/>
    </location>
</feature>
<dbReference type="Proteomes" id="UP000243784">
    <property type="component" value="Chromosome"/>
</dbReference>
<sequence length="322" mass="32992">MKKIFATLSIPALVLALSGCAGAATTESAYQALPSVCEAAPAGNNAKQIKLADESASKPEVKFPTPLNSDVTEIVQLKAGDGLEIKGGQLVDVDFIAYNGSNNEELQSSSFNGADPASLFVKSGETPDFCSALVGQKVGATVAVLFPPKDAHGGAGIPDFGLGAEDAMIFVLKISNAWLPRALGADQPAQAGFPTVIKSTDGIPGINTPSGDAPAELKVETLIQGSGDAIAEGDTAIVHYSGFLWSDGTKFDSSWDRGQPAEFEVASGSLIDGFVDALVGAKVGSQVVAVIPPQLGYGDQDNGSIPANSTLIFVVDVLGIRK</sequence>
<dbReference type="EMBL" id="CP015208">
    <property type="protein sequence ID" value="AOY56131.1"/>
    <property type="molecule type" value="Genomic_DNA"/>
</dbReference>
<reference evidence="9 10" key="1">
    <citation type="journal article" date="2016" name="Biochim. Biophys. Acta">
        <title>Photochemical characterization of actinorhodopsin and its functional existence in the natural host.</title>
        <authorList>
            <person name="Nakamura S."/>
            <person name="Kikukawa T."/>
            <person name="Tamogami J."/>
            <person name="Kamiya M."/>
            <person name="Aizawa T."/>
            <person name="Hahn M.W."/>
            <person name="Ihara K."/>
            <person name="Kamo N."/>
            <person name="Demura M."/>
        </authorList>
    </citation>
    <scope>NUCLEOTIDE SEQUENCE [LARGE SCALE GENOMIC DNA]</scope>
    <source>
        <strain evidence="9 10">MWH-Dar1</strain>
    </source>
</reference>
<dbReference type="RefSeq" id="WP_070954641.1">
    <property type="nucleotide sequence ID" value="NZ_CP015208.1"/>
</dbReference>
<dbReference type="GO" id="GO:0003755">
    <property type="term" value="F:peptidyl-prolyl cis-trans isomerase activity"/>
    <property type="evidence" value="ECO:0007669"/>
    <property type="project" value="UniProtKB-KW"/>
</dbReference>
<accession>A0A1D9DZA8</accession>
<evidence type="ECO:0000256" key="4">
    <source>
        <dbReference type="ARBA" id="ARBA00023110"/>
    </source>
</evidence>
<dbReference type="EC" id="5.2.1.8" evidence="3 6"/>
<dbReference type="SUPFAM" id="SSF54534">
    <property type="entry name" value="FKBP-like"/>
    <property type="match status" value="2"/>
</dbReference>
<dbReference type="KEGG" id="rpla:A4Z71_03945"/>